<evidence type="ECO:0000256" key="3">
    <source>
        <dbReference type="PROSITE-ProRule" id="PRU00339"/>
    </source>
</evidence>
<accession>A0A9D3AXP3</accession>
<protein>
    <submittedName>
        <fullName evidence="4">TPR repeat-containing protein YrrB</fullName>
    </submittedName>
</protein>
<dbReference type="EMBL" id="LSRS01000005">
    <property type="protein sequence ID" value="KAF1084671.1"/>
    <property type="molecule type" value="Genomic_DNA"/>
</dbReference>
<dbReference type="PROSITE" id="PS50005">
    <property type="entry name" value="TPR"/>
    <property type="match status" value="1"/>
</dbReference>
<dbReference type="Proteomes" id="UP000798488">
    <property type="component" value="Unassembled WGS sequence"/>
</dbReference>
<dbReference type="InterPro" id="IPR051012">
    <property type="entry name" value="CellSynth/LPSAsmb/PSIAsmb"/>
</dbReference>
<comment type="caution">
    <text evidence="4">The sequence shown here is derived from an EMBL/GenBank/DDBJ whole genome shotgun (WGS) entry which is preliminary data.</text>
</comment>
<feature type="repeat" description="TPR" evidence="3">
    <location>
        <begin position="222"/>
        <end position="255"/>
    </location>
</feature>
<evidence type="ECO:0000256" key="2">
    <source>
        <dbReference type="ARBA" id="ARBA00022803"/>
    </source>
</evidence>
<dbReference type="SUPFAM" id="SSF48452">
    <property type="entry name" value="TPR-like"/>
    <property type="match status" value="2"/>
</dbReference>
<dbReference type="AlphaFoldDB" id="A0A9D3AXP3"/>
<keyword evidence="2 3" id="KW-0802">TPR repeat</keyword>
<name>A0A9D3AXP3_9FIRM</name>
<evidence type="ECO:0000313" key="4">
    <source>
        <dbReference type="EMBL" id="KAF1084671.1"/>
    </source>
</evidence>
<dbReference type="OrthoDB" id="1721581at2"/>
<keyword evidence="5" id="KW-1185">Reference proteome</keyword>
<sequence>MEHIRKKLRSIQFDIELLYCMAVIMEKLGALSKALSIVQRALTSATNKQKLYVQASRLYLKKGQVDQAVLCWKKAAGQENLGIFLYWLNRCKKKPYRGQQLHTFQWFQQPVEQNYGYLHTATAQNYGLKLLENGRLTDALAAFLQDLRENGGNAGLYFNIGHTLSKLNRHLGALVYYEKAQNSALNTVEMFNNKGYSLFMLNRFEEALACYEIARWLAPRDYAILNNLAACYVKTNQPDKAVNYLQKAAQSYPGDATLENNLAMCLEATGQKTEAVKHYDLALQYANQEEHKKMMTLNKIKCLITLHRYEEALVLCDGQPEAKLDVEWWSIRGELLSKLGKITETTDNYRNSYSSLTALSKGIQ</sequence>
<dbReference type="RefSeq" id="WP_161822727.1">
    <property type="nucleotide sequence ID" value="NZ_LSRS01000005.1"/>
</dbReference>
<dbReference type="SMART" id="SM00028">
    <property type="entry name" value="TPR"/>
    <property type="match status" value="6"/>
</dbReference>
<dbReference type="Pfam" id="PF13432">
    <property type="entry name" value="TPR_16"/>
    <property type="match status" value="1"/>
</dbReference>
<gene>
    <name evidence="4" type="primary">yrrB</name>
    <name evidence="4" type="ORF">SPSYN_02450</name>
</gene>
<dbReference type="InterPro" id="IPR019734">
    <property type="entry name" value="TPR_rpt"/>
</dbReference>
<evidence type="ECO:0000256" key="1">
    <source>
        <dbReference type="ARBA" id="ARBA00022737"/>
    </source>
</evidence>
<evidence type="ECO:0000313" key="5">
    <source>
        <dbReference type="Proteomes" id="UP000798488"/>
    </source>
</evidence>
<dbReference type="PANTHER" id="PTHR45586:SF1">
    <property type="entry name" value="LIPOPOLYSACCHARIDE ASSEMBLY PROTEIN B"/>
    <property type="match status" value="1"/>
</dbReference>
<keyword evidence="1" id="KW-0677">Repeat</keyword>
<organism evidence="4 5">
    <name type="scientific">Sporotomaculum syntrophicum</name>
    <dbReference type="NCBI Taxonomy" id="182264"/>
    <lineage>
        <taxon>Bacteria</taxon>
        <taxon>Bacillati</taxon>
        <taxon>Bacillota</taxon>
        <taxon>Clostridia</taxon>
        <taxon>Eubacteriales</taxon>
        <taxon>Desulfallaceae</taxon>
        <taxon>Sporotomaculum</taxon>
    </lineage>
</organism>
<dbReference type="PANTHER" id="PTHR45586">
    <property type="entry name" value="TPR REPEAT-CONTAINING PROTEIN PA4667"/>
    <property type="match status" value="1"/>
</dbReference>
<dbReference type="Gene3D" id="1.25.40.10">
    <property type="entry name" value="Tetratricopeptide repeat domain"/>
    <property type="match status" value="1"/>
</dbReference>
<reference evidence="4" key="1">
    <citation type="submission" date="2016-02" db="EMBL/GenBank/DDBJ databases">
        <title>Draft Genome Sequence of Sporotomaculum syntrophicum Strain FB, a Syntrophic Benzoate Degrader.</title>
        <authorList>
            <person name="Nobu M.K."/>
            <person name="Narihiro T."/>
            <person name="Qiu Y.-L."/>
            <person name="Ohashi A."/>
            <person name="Liu W.-T."/>
            <person name="Yuji S."/>
        </authorList>
    </citation>
    <scope>NUCLEOTIDE SEQUENCE</scope>
    <source>
        <strain evidence="4">FB</strain>
    </source>
</reference>
<dbReference type="Pfam" id="PF13181">
    <property type="entry name" value="TPR_8"/>
    <property type="match status" value="2"/>
</dbReference>
<dbReference type="InterPro" id="IPR011990">
    <property type="entry name" value="TPR-like_helical_dom_sf"/>
</dbReference>
<proteinExistence type="predicted"/>